<dbReference type="InterPro" id="IPR007860">
    <property type="entry name" value="DNA_mmatch_repair_MutS_con_dom"/>
</dbReference>
<dbReference type="GO" id="GO:0030983">
    <property type="term" value="F:mismatched DNA binding"/>
    <property type="evidence" value="ECO:0007669"/>
    <property type="project" value="InterPro"/>
</dbReference>
<dbReference type="PANTHER" id="PTHR11361">
    <property type="entry name" value="DNA MISMATCH REPAIR PROTEIN MUTS FAMILY MEMBER"/>
    <property type="match status" value="1"/>
</dbReference>
<keyword evidence="7 9" id="KW-0234">DNA repair</keyword>
<dbReference type="SUPFAM" id="SSF52540">
    <property type="entry name" value="P-loop containing nucleoside triphosphate hydrolases"/>
    <property type="match status" value="1"/>
</dbReference>
<dbReference type="InterPro" id="IPR007861">
    <property type="entry name" value="DNA_mismatch_repair_MutS_clamp"/>
</dbReference>
<evidence type="ECO:0000256" key="1">
    <source>
        <dbReference type="ARBA" id="ARBA00006271"/>
    </source>
</evidence>
<name>A0A1F7FBT6_UNCRA</name>
<dbReference type="Pfam" id="PF05192">
    <property type="entry name" value="MutS_III"/>
    <property type="match status" value="1"/>
</dbReference>
<dbReference type="InterPro" id="IPR027417">
    <property type="entry name" value="P-loop_NTPase"/>
</dbReference>
<evidence type="ECO:0000256" key="8">
    <source>
        <dbReference type="ARBA" id="ARBA00024647"/>
    </source>
</evidence>
<evidence type="ECO:0000256" key="6">
    <source>
        <dbReference type="ARBA" id="ARBA00023125"/>
    </source>
</evidence>
<dbReference type="Gene3D" id="3.40.50.300">
    <property type="entry name" value="P-loop containing nucleotide triphosphate hydrolases"/>
    <property type="match status" value="1"/>
</dbReference>
<evidence type="ECO:0000313" key="13">
    <source>
        <dbReference type="Proteomes" id="UP000179243"/>
    </source>
</evidence>
<comment type="similarity">
    <text evidence="1 9 10">Belongs to the DNA mismatch repair MutS family.</text>
</comment>
<dbReference type="Pfam" id="PF01624">
    <property type="entry name" value="MutS_I"/>
    <property type="match status" value="1"/>
</dbReference>
<proteinExistence type="inferred from homology"/>
<dbReference type="InterPro" id="IPR017261">
    <property type="entry name" value="DNA_mismatch_repair_MutS/MSH"/>
</dbReference>
<evidence type="ECO:0000256" key="3">
    <source>
        <dbReference type="ARBA" id="ARBA00022741"/>
    </source>
</evidence>
<dbReference type="InterPro" id="IPR007695">
    <property type="entry name" value="DNA_mismatch_repair_MutS-lik_N"/>
</dbReference>
<dbReference type="GO" id="GO:0140664">
    <property type="term" value="F:ATP-dependent DNA damage sensor activity"/>
    <property type="evidence" value="ECO:0007669"/>
    <property type="project" value="InterPro"/>
</dbReference>
<dbReference type="NCBIfam" id="TIGR01070">
    <property type="entry name" value="mutS1"/>
    <property type="match status" value="1"/>
</dbReference>
<evidence type="ECO:0000256" key="5">
    <source>
        <dbReference type="ARBA" id="ARBA00022840"/>
    </source>
</evidence>
<evidence type="ECO:0000259" key="11">
    <source>
        <dbReference type="PROSITE" id="PS00486"/>
    </source>
</evidence>
<dbReference type="FunFam" id="3.40.1170.10:FF:000001">
    <property type="entry name" value="DNA mismatch repair protein MutS"/>
    <property type="match status" value="1"/>
</dbReference>
<evidence type="ECO:0000256" key="4">
    <source>
        <dbReference type="ARBA" id="ARBA00022763"/>
    </source>
</evidence>
<dbReference type="PIRSF" id="PIRSF037677">
    <property type="entry name" value="DNA_mis_repair_Msh6"/>
    <property type="match status" value="1"/>
</dbReference>
<dbReference type="Proteomes" id="UP000179243">
    <property type="component" value="Unassembled WGS sequence"/>
</dbReference>
<feature type="domain" description="DNA mismatch repair proteins mutS family" evidence="11">
    <location>
        <begin position="691"/>
        <end position="707"/>
    </location>
</feature>
<evidence type="ECO:0000256" key="7">
    <source>
        <dbReference type="ARBA" id="ARBA00023204"/>
    </source>
</evidence>
<dbReference type="GO" id="GO:0003684">
    <property type="term" value="F:damaged DNA binding"/>
    <property type="evidence" value="ECO:0007669"/>
    <property type="project" value="UniProtKB-UniRule"/>
</dbReference>
<dbReference type="HAMAP" id="MF_00096">
    <property type="entry name" value="MutS"/>
    <property type="match status" value="1"/>
</dbReference>
<dbReference type="SMART" id="SM00534">
    <property type="entry name" value="MUTSac"/>
    <property type="match status" value="1"/>
</dbReference>
<dbReference type="NCBIfam" id="NF003810">
    <property type="entry name" value="PRK05399.1"/>
    <property type="match status" value="1"/>
</dbReference>
<protein>
    <recommendedName>
        <fullName evidence="2 9">DNA mismatch repair protein MutS</fullName>
    </recommendedName>
</protein>
<dbReference type="Pfam" id="PF05188">
    <property type="entry name" value="MutS_II"/>
    <property type="match status" value="1"/>
</dbReference>
<organism evidence="12 13">
    <name type="scientific">Candidatus Raymondbacteria bacterium RIFOXYD12_FULL_49_13</name>
    <dbReference type="NCBI Taxonomy" id="1817890"/>
    <lineage>
        <taxon>Bacteria</taxon>
        <taxon>Raymondiibacteriota</taxon>
    </lineage>
</organism>
<accession>A0A1F7FBT6</accession>
<dbReference type="Gene3D" id="3.30.420.110">
    <property type="entry name" value="MutS, connector domain"/>
    <property type="match status" value="1"/>
</dbReference>
<dbReference type="AlphaFoldDB" id="A0A1F7FBT6"/>
<dbReference type="FunFam" id="3.40.50.300:FF:000870">
    <property type="entry name" value="MutS protein homolog 4"/>
    <property type="match status" value="1"/>
</dbReference>
<dbReference type="Pfam" id="PF00488">
    <property type="entry name" value="MutS_V"/>
    <property type="match status" value="1"/>
</dbReference>
<keyword evidence="5 9" id="KW-0067">ATP-binding</keyword>
<evidence type="ECO:0000256" key="9">
    <source>
        <dbReference type="HAMAP-Rule" id="MF_00096"/>
    </source>
</evidence>
<evidence type="ECO:0000256" key="10">
    <source>
        <dbReference type="RuleBase" id="RU003756"/>
    </source>
</evidence>
<evidence type="ECO:0000313" key="12">
    <source>
        <dbReference type="EMBL" id="OGK04088.1"/>
    </source>
</evidence>
<dbReference type="InterPro" id="IPR007696">
    <property type="entry name" value="DNA_mismatch_repair_MutS_core"/>
</dbReference>
<dbReference type="InterPro" id="IPR036678">
    <property type="entry name" value="MutS_con_dom_sf"/>
</dbReference>
<dbReference type="InterPro" id="IPR036187">
    <property type="entry name" value="DNA_mismatch_repair_MutS_sf"/>
</dbReference>
<dbReference type="GO" id="GO:0005829">
    <property type="term" value="C:cytosol"/>
    <property type="evidence" value="ECO:0007669"/>
    <property type="project" value="TreeGrafter"/>
</dbReference>
<feature type="binding site" evidence="9">
    <location>
        <begin position="617"/>
        <end position="624"/>
    </location>
    <ligand>
        <name>ATP</name>
        <dbReference type="ChEBI" id="CHEBI:30616"/>
    </ligand>
</feature>
<dbReference type="SUPFAM" id="SSF55271">
    <property type="entry name" value="DNA repair protein MutS, domain I"/>
    <property type="match status" value="1"/>
</dbReference>
<keyword evidence="4 9" id="KW-0227">DNA damage</keyword>
<keyword evidence="6 9" id="KW-0238">DNA-binding</keyword>
<sequence length="866" mass="95465">MATPLMAQYRRVKEQHPGSILLYRMGDFYEMFEEDAVTASKILGLTLTSRNHGEDAKTPLCGFPYHALDRYSAKLVQAGRSVAVCEQTENPKEAKGIVKRDIVEVITRGTATAPEVLSEKSNNFLVSVCKSGDRFGFAGADVSTGEFFCADMDSRTLTAECEKLSPAEILVPDEKPGDPVLAQLREALASALFTPIEPWRFSPDSSYRDLVAHFRTSSLEGFGVEPFKAGIAAAGVLFNYIKEQKKNRVGHINRLAAYAAGEHMQLDGATIRNFELVTPLHEEDRASTLLSVIDRTQTAMGARLLRRLTVNPLLSRDRIIERQDGVAFFADNTQVCATVRTALSSISDIERLTGRIGYERVGPRDLVALRSSLAKVQEIEKILAPVDCPIIASAVHQLKGTEVISNRLEQAVRDDPPLTLAEGNIFKPGYNADLDAIVAGSKTGKEWIASLQAQERERTGISSLKVGFNQVFGYYIEVSNANTAKVPPHYIRKQTLVNGERYITEELKKWEEVVLHAEEKQIALEQKLFAELRTWLCSHAAKLTEVSVSVALIDVLACLAEVAIQRRYVRPEMDESGEISIIDGRHPVIESIGFIEEYVPNSIEITGSGEFIHLITGPNMAGKSTYLRQTGLIVLLAHMGSFVPAAAARIGIVDRIFTRVGASDRLSKGQSTFLVEMQELANILNNATSKSLILLDEIGRGTSTFDGLSIAWALVEHIHKKVKAKTLFATHYHELAEIPLLLKGVKNFNIAVKEWNDEVIFLRRIEEGACDHSYGIQVARLAGVPKAVIERAKEVLNNLESSELTPDNKPVIGRSVGSRDSEAAQMSLFEPLGDEAIAFLRKIDLNVLTPVEVVGKLVELKNRLSI</sequence>
<dbReference type="InterPro" id="IPR045076">
    <property type="entry name" value="MutS"/>
</dbReference>
<dbReference type="SUPFAM" id="SSF53150">
    <property type="entry name" value="DNA repair protein MutS, domain II"/>
    <property type="match status" value="1"/>
</dbReference>
<gene>
    <name evidence="9" type="primary">mutS</name>
    <name evidence="12" type="ORF">A2519_19480</name>
</gene>
<dbReference type="SMART" id="SM00533">
    <property type="entry name" value="MUTSd"/>
    <property type="match status" value="1"/>
</dbReference>
<dbReference type="PANTHER" id="PTHR11361:SF34">
    <property type="entry name" value="DNA MISMATCH REPAIR PROTEIN MSH1, MITOCHONDRIAL"/>
    <property type="match status" value="1"/>
</dbReference>
<dbReference type="InterPro" id="IPR005748">
    <property type="entry name" value="DNA_mismatch_repair_MutS"/>
</dbReference>
<comment type="function">
    <text evidence="8 9">This protein is involved in the repair of mismatches in DNA. It is possible that it carries out the mismatch recognition step. This protein has a weak ATPase activity.</text>
</comment>
<dbReference type="EMBL" id="MFYX01000075">
    <property type="protein sequence ID" value="OGK04088.1"/>
    <property type="molecule type" value="Genomic_DNA"/>
</dbReference>
<evidence type="ECO:0000256" key="2">
    <source>
        <dbReference type="ARBA" id="ARBA00021982"/>
    </source>
</evidence>
<dbReference type="GO" id="GO:0005524">
    <property type="term" value="F:ATP binding"/>
    <property type="evidence" value="ECO:0007669"/>
    <property type="project" value="UniProtKB-UniRule"/>
</dbReference>
<dbReference type="InterPro" id="IPR016151">
    <property type="entry name" value="DNA_mismatch_repair_MutS_N"/>
</dbReference>
<dbReference type="Pfam" id="PF05190">
    <property type="entry name" value="MutS_IV"/>
    <property type="match status" value="1"/>
</dbReference>
<dbReference type="GO" id="GO:0006298">
    <property type="term" value="P:mismatch repair"/>
    <property type="evidence" value="ECO:0007669"/>
    <property type="project" value="UniProtKB-UniRule"/>
</dbReference>
<dbReference type="PROSITE" id="PS00486">
    <property type="entry name" value="DNA_MISMATCH_REPAIR_2"/>
    <property type="match status" value="1"/>
</dbReference>
<dbReference type="InterPro" id="IPR000432">
    <property type="entry name" value="DNA_mismatch_repair_MutS_C"/>
</dbReference>
<dbReference type="CDD" id="cd03284">
    <property type="entry name" value="ABC_MutS1"/>
    <property type="match status" value="1"/>
</dbReference>
<comment type="caution">
    <text evidence="12">The sequence shown here is derived from an EMBL/GenBank/DDBJ whole genome shotgun (WGS) entry which is preliminary data.</text>
</comment>
<dbReference type="Gene3D" id="3.40.1170.10">
    <property type="entry name" value="DNA repair protein MutS, domain I"/>
    <property type="match status" value="1"/>
</dbReference>
<keyword evidence="3 9" id="KW-0547">Nucleotide-binding</keyword>
<reference evidence="12 13" key="1">
    <citation type="journal article" date="2016" name="Nat. Commun.">
        <title>Thousands of microbial genomes shed light on interconnected biogeochemical processes in an aquifer system.</title>
        <authorList>
            <person name="Anantharaman K."/>
            <person name="Brown C.T."/>
            <person name="Hug L.A."/>
            <person name="Sharon I."/>
            <person name="Castelle C.J."/>
            <person name="Probst A.J."/>
            <person name="Thomas B.C."/>
            <person name="Singh A."/>
            <person name="Wilkins M.J."/>
            <person name="Karaoz U."/>
            <person name="Brodie E.L."/>
            <person name="Williams K.H."/>
            <person name="Hubbard S.S."/>
            <person name="Banfield J.F."/>
        </authorList>
    </citation>
    <scope>NUCLEOTIDE SEQUENCE [LARGE SCALE GENOMIC DNA]</scope>
</reference>
<dbReference type="SUPFAM" id="SSF48334">
    <property type="entry name" value="DNA repair protein MutS, domain III"/>
    <property type="match status" value="1"/>
</dbReference>
<dbReference type="Gene3D" id="1.10.1420.10">
    <property type="match status" value="2"/>
</dbReference>